<feature type="transmembrane region" description="Helical" evidence="8">
    <location>
        <begin position="398"/>
        <end position="425"/>
    </location>
</feature>
<dbReference type="InterPro" id="IPR027815">
    <property type="entry name" value="CSC1/OSCA1-like_cyt"/>
</dbReference>
<gene>
    <name evidence="13" type="ORF">AAFC00_003917</name>
</gene>
<feature type="compositionally biased region" description="Polar residues" evidence="7">
    <location>
        <begin position="742"/>
        <end position="753"/>
    </location>
</feature>
<evidence type="ECO:0000256" key="8">
    <source>
        <dbReference type="SAM" id="Phobius"/>
    </source>
</evidence>
<evidence type="ECO:0000259" key="10">
    <source>
        <dbReference type="Pfam" id="PF12621"/>
    </source>
</evidence>
<dbReference type="GeneID" id="95977617"/>
<evidence type="ECO:0000256" key="3">
    <source>
        <dbReference type="ARBA" id="ARBA00022448"/>
    </source>
</evidence>
<dbReference type="Pfam" id="PF12621">
    <property type="entry name" value="PHM7_ext"/>
    <property type="match status" value="1"/>
</dbReference>
<keyword evidence="6 8" id="KW-0472">Membrane</keyword>
<dbReference type="InterPro" id="IPR032880">
    <property type="entry name" value="CSC1/OSCA1-like_N"/>
</dbReference>
<evidence type="ECO:0000256" key="7">
    <source>
        <dbReference type="SAM" id="MobiDB-lite"/>
    </source>
</evidence>
<evidence type="ECO:0000313" key="13">
    <source>
        <dbReference type="EMBL" id="KAL1305017.1"/>
    </source>
</evidence>
<evidence type="ECO:0000256" key="2">
    <source>
        <dbReference type="ARBA" id="ARBA00007779"/>
    </source>
</evidence>
<comment type="subcellular location">
    <subcellularLocation>
        <location evidence="1">Membrane</location>
        <topology evidence="1">Multi-pass membrane protein</topology>
    </subcellularLocation>
</comment>
<organism evidence="13 14">
    <name type="scientific">Neodothiora populina</name>
    <dbReference type="NCBI Taxonomy" id="2781224"/>
    <lineage>
        <taxon>Eukaryota</taxon>
        <taxon>Fungi</taxon>
        <taxon>Dikarya</taxon>
        <taxon>Ascomycota</taxon>
        <taxon>Pezizomycotina</taxon>
        <taxon>Dothideomycetes</taxon>
        <taxon>Dothideomycetidae</taxon>
        <taxon>Dothideales</taxon>
        <taxon>Dothioraceae</taxon>
        <taxon>Neodothiora</taxon>
    </lineage>
</organism>
<feature type="domain" description="CSC1/OSCA1-like N-terminal transmembrane" evidence="11">
    <location>
        <begin position="18"/>
        <end position="170"/>
    </location>
</feature>
<dbReference type="Pfam" id="PF13967">
    <property type="entry name" value="RSN1_TM"/>
    <property type="match status" value="1"/>
</dbReference>
<proteinExistence type="inferred from homology"/>
<keyword evidence="14" id="KW-1185">Reference proteome</keyword>
<accession>A0ABR3PG49</accession>
<dbReference type="PANTHER" id="PTHR13018">
    <property type="entry name" value="PROBABLE MEMBRANE PROTEIN DUF221-RELATED"/>
    <property type="match status" value="1"/>
</dbReference>
<dbReference type="PANTHER" id="PTHR13018:SF26">
    <property type="entry name" value="DOMAIN PROTEIN, PUTATIVE (AFU_ORTHOLOGUE AFUA_5G10920)-RELATED"/>
    <property type="match status" value="1"/>
</dbReference>
<feature type="transmembrane region" description="Helical" evidence="8">
    <location>
        <begin position="148"/>
        <end position="168"/>
    </location>
</feature>
<feature type="domain" description="CSC1/OSCA1-like cytosolic" evidence="12">
    <location>
        <begin position="193"/>
        <end position="388"/>
    </location>
</feature>
<evidence type="ECO:0000256" key="6">
    <source>
        <dbReference type="ARBA" id="ARBA00023136"/>
    </source>
</evidence>
<evidence type="ECO:0000259" key="12">
    <source>
        <dbReference type="Pfam" id="PF14703"/>
    </source>
</evidence>
<feature type="domain" description="10TM putative phosphate transporter extracellular tail" evidence="10">
    <location>
        <begin position="792"/>
        <end position="862"/>
    </location>
</feature>
<dbReference type="Proteomes" id="UP001562354">
    <property type="component" value="Unassembled WGS sequence"/>
</dbReference>
<evidence type="ECO:0000259" key="11">
    <source>
        <dbReference type="Pfam" id="PF13967"/>
    </source>
</evidence>
<reference evidence="13 14" key="1">
    <citation type="submission" date="2024-07" db="EMBL/GenBank/DDBJ databases">
        <title>Draft sequence of the Neodothiora populina.</title>
        <authorList>
            <person name="Drown D.D."/>
            <person name="Schuette U.S."/>
            <person name="Buechlein A.B."/>
            <person name="Rusch D.R."/>
            <person name="Winton L.W."/>
            <person name="Adams G.A."/>
        </authorList>
    </citation>
    <scope>NUCLEOTIDE SEQUENCE [LARGE SCALE GENOMIC DNA]</scope>
    <source>
        <strain evidence="13 14">CPC 39397</strain>
    </source>
</reference>
<feature type="transmembrane region" description="Helical" evidence="8">
    <location>
        <begin position="613"/>
        <end position="637"/>
    </location>
</feature>
<feature type="transmembrane region" description="Helical" evidence="8">
    <location>
        <begin position="538"/>
        <end position="567"/>
    </location>
</feature>
<dbReference type="InterPro" id="IPR045122">
    <property type="entry name" value="Csc1-like"/>
</dbReference>
<feature type="transmembrane region" description="Helical" evidence="8">
    <location>
        <begin position="445"/>
        <end position="470"/>
    </location>
</feature>
<dbReference type="Pfam" id="PF02714">
    <property type="entry name" value="RSN1_7TM"/>
    <property type="match status" value="1"/>
</dbReference>
<dbReference type="Pfam" id="PF14703">
    <property type="entry name" value="PHM7_cyt"/>
    <property type="match status" value="1"/>
</dbReference>
<evidence type="ECO:0008006" key="15">
    <source>
        <dbReference type="Google" id="ProtNLM"/>
    </source>
</evidence>
<feature type="domain" description="CSC1/OSCA1-like 7TM region" evidence="9">
    <location>
        <begin position="401"/>
        <end position="671"/>
    </location>
</feature>
<comment type="caution">
    <text evidence="13">The sequence shown here is derived from an EMBL/GenBank/DDBJ whole genome shotgun (WGS) entry which is preliminary data.</text>
</comment>
<feature type="transmembrane region" description="Helical" evidence="8">
    <location>
        <begin position="20"/>
        <end position="40"/>
    </location>
</feature>
<dbReference type="InterPro" id="IPR003864">
    <property type="entry name" value="CSC1/OSCA1-like_7TM"/>
</dbReference>
<feature type="transmembrane region" description="Helical" evidence="8">
    <location>
        <begin position="685"/>
        <end position="702"/>
    </location>
</feature>
<evidence type="ECO:0000259" key="9">
    <source>
        <dbReference type="Pfam" id="PF02714"/>
    </source>
</evidence>
<evidence type="ECO:0000256" key="1">
    <source>
        <dbReference type="ARBA" id="ARBA00004141"/>
    </source>
</evidence>
<evidence type="ECO:0000313" key="14">
    <source>
        <dbReference type="Proteomes" id="UP001562354"/>
    </source>
</evidence>
<feature type="compositionally biased region" description="Basic and acidic residues" evidence="7">
    <location>
        <begin position="725"/>
        <end position="741"/>
    </location>
</feature>
<feature type="transmembrane region" description="Helical" evidence="8">
    <location>
        <begin position="588"/>
        <end position="607"/>
    </location>
</feature>
<evidence type="ECO:0000256" key="4">
    <source>
        <dbReference type="ARBA" id="ARBA00022692"/>
    </source>
</evidence>
<feature type="transmembrane region" description="Helical" evidence="8">
    <location>
        <begin position="491"/>
        <end position="518"/>
    </location>
</feature>
<name>A0ABR3PG49_9PEZI</name>
<dbReference type="EMBL" id="JBFMKM010000008">
    <property type="protein sequence ID" value="KAL1305017.1"/>
    <property type="molecule type" value="Genomic_DNA"/>
</dbReference>
<feature type="transmembrane region" description="Helical" evidence="8">
    <location>
        <begin position="99"/>
        <end position="118"/>
    </location>
</feature>
<keyword evidence="5 8" id="KW-1133">Transmembrane helix</keyword>
<feature type="region of interest" description="Disordered" evidence="7">
    <location>
        <begin position="724"/>
        <end position="756"/>
    </location>
</feature>
<sequence length="877" mass="97763">MSDPAGSHQDTSTPSASSFLVTLIPVLVISSVVLGVFLLFRPKVRRVYEPRTFIPLLDDYEKTPQPSNSRFGWISDFRSMQDDYVLNHSSLDNYLFLRMFKVMAFICIVGTLITWPILMPINATGGFTNKQFDKIAFSNVNPATHPNYYYAHCLVAWVFLGFVMLVITRETVMFITLRQSIIFSQAYKSRISNRTVLFTTVPKDLQSETALRELFSGVRRVWIQPQIKELSDLVGDRDKAVSKLEAAENKLCITLVKNRKKAEKKAAKSGKTDDIPLVENERDGGEAARIEMNKKDRPTHRLKIPLIGKKVDTIDWARPEIQSLNDKIDAAATKVRNADKVPAAFVEFETLEAAQFAWRQVKSRKLWKKDNITPKTLGVQPEDVIWKNLGNNEIKNKLFSIACNTFVTVLVIFWAIPVAFVGAISNIGTLTKYSFLAWINDIPTVLLGVVSGLIPAVLLAVLMALVPIIMRLLAGLFMPTRSGVELKTQSWYFAFQVVDVFLVTTFASGAASTASTIVDDPSQAPTLLAQNLPKASNFYTAYFVVTMLQQAAMVVLNVAPLLFALVLGKILDKTPRKVYNRYTNLIGLGWGSVYPAFVMLGCIAIAYSCIAPLLLGFASVGFGVLYLAYRYQLFYVIGNHSIDMKGRAYARGLQQLTVGVYLSEFCLIGLFAIGCASSPDCAGPLVLMIIFTVFTVIYHVILKMTLGPIIEGLELIPGTEGDSMMTKDHSLAETEEGRPTKDTLSPTETSASTADPAKKSMFQKGRGFLLKFFFSSPLARKFFYPKHGLAAHFDNPIRPYTEEEESEAYLPPAITSRMQVVWIARDPYGLSKQEVAGCEEFNIPASDAEASLTEKAAVHWDQERLRHAPIYEEEVPY</sequence>
<keyword evidence="4 8" id="KW-0812">Transmembrane</keyword>
<comment type="similarity">
    <text evidence="2">Belongs to the CSC1 (TC 1.A.17) family.</text>
</comment>
<evidence type="ECO:0000256" key="5">
    <source>
        <dbReference type="ARBA" id="ARBA00022989"/>
    </source>
</evidence>
<dbReference type="InterPro" id="IPR022257">
    <property type="entry name" value="PHM7_ext"/>
</dbReference>
<dbReference type="RefSeq" id="XP_069201291.1">
    <property type="nucleotide sequence ID" value="XM_069343467.1"/>
</dbReference>
<feature type="transmembrane region" description="Helical" evidence="8">
    <location>
        <begin position="658"/>
        <end position="679"/>
    </location>
</feature>
<protein>
    <recommendedName>
        <fullName evidence="15">DUF221-domain-containing protein</fullName>
    </recommendedName>
</protein>
<keyword evidence="3" id="KW-0813">Transport</keyword>